<sequence>MIDLQNQLHRRFFCQRWGPKQFPWKHQPRWKVATEEDVLGKLPLELLDNVLGNLSNWDLKSIRLLNKGYAKIATKHLFRTILLACREEVIHVFTRIAEHPEFSKFVTSIRFDRSYYDYYVDDLTEYMMELQSTSMGTHWEFLQLAVTVSETEVEFEKHHKESLKIYKALCSEQTEIAHSRRCLIALLAQGIQTMPNVKEFIYTNLPDRYLPSETAARANGLLAREDTYNEDHYDDDKCDLIDIIEVFASVESHNVTSFVVGEGDCDDAMSFSSSLFIQMAHESGVSQGEFDPIVEKISKIAHSGYETCCRLRNHLPTVGHEIENMARVRFWQTS</sequence>
<evidence type="ECO:0000313" key="3">
    <source>
        <dbReference type="Proteomes" id="UP000800041"/>
    </source>
</evidence>
<feature type="domain" description="F-box" evidence="1">
    <location>
        <begin position="36"/>
        <end position="81"/>
    </location>
</feature>
<dbReference type="OrthoDB" id="3759773at2759"/>
<gene>
    <name evidence="2" type="ORF">K402DRAFT_423510</name>
</gene>
<protein>
    <recommendedName>
        <fullName evidence="1">F-box domain-containing protein</fullName>
    </recommendedName>
</protein>
<dbReference type="EMBL" id="ML977173">
    <property type="protein sequence ID" value="KAF1983635.1"/>
    <property type="molecule type" value="Genomic_DNA"/>
</dbReference>
<accession>A0A6G1GRS1</accession>
<name>A0A6G1GRS1_9PEZI</name>
<evidence type="ECO:0000259" key="1">
    <source>
        <dbReference type="PROSITE" id="PS50181"/>
    </source>
</evidence>
<keyword evidence="3" id="KW-1185">Reference proteome</keyword>
<reference evidence="2" key="1">
    <citation type="journal article" date="2020" name="Stud. Mycol.">
        <title>101 Dothideomycetes genomes: a test case for predicting lifestyles and emergence of pathogens.</title>
        <authorList>
            <person name="Haridas S."/>
            <person name="Albert R."/>
            <person name="Binder M."/>
            <person name="Bloem J."/>
            <person name="Labutti K."/>
            <person name="Salamov A."/>
            <person name="Andreopoulos B."/>
            <person name="Baker S."/>
            <person name="Barry K."/>
            <person name="Bills G."/>
            <person name="Bluhm B."/>
            <person name="Cannon C."/>
            <person name="Castanera R."/>
            <person name="Culley D."/>
            <person name="Daum C."/>
            <person name="Ezra D."/>
            <person name="Gonzalez J."/>
            <person name="Henrissat B."/>
            <person name="Kuo A."/>
            <person name="Liang C."/>
            <person name="Lipzen A."/>
            <person name="Lutzoni F."/>
            <person name="Magnuson J."/>
            <person name="Mondo S."/>
            <person name="Nolan M."/>
            <person name="Ohm R."/>
            <person name="Pangilinan J."/>
            <person name="Park H.-J."/>
            <person name="Ramirez L."/>
            <person name="Alfaro M."/>
            <person name="Sun H."/>
            <person name="Tritt A."/>
            <person name="Yoshinaga Y."/>
            <person name="Zwiers L.-H."/>
            <person name="Turgeon B."/>
            <person name="Goodwin S."/>
            <person name="Spatafora J."/>
            <person name="Crous P."/>
            <person name="Grigoriev I."/>
        </authorList>
    </citation>
    <scope>NUCLEOTIDE SEQUENCE</scope>
    <source>
        <strain evidence="2">CBS 113979</strain>
    </source>
</reference>
<dbReference type="PROSITE" id="PS50181">
    <property type="entry name" value="FBOX"/>
    <property type="match status" value="1"/>
</dbReference>
<dbReference type="AlphaFoldDB" id="A0A6G1GRS1"/>
<evidence type="ECO:0000313" key="2">
    <source>
        <dbReference type="EMBL" id="KAF1983635.1"/>
    </source>
</evidence>
<dbReference type="InterPro" id="IPR001810">
    <property type="entry name" value="F-box_dom"/>
</dbReference>
<proteinExistence type="predicted"/>
<dbReference type="Proteomes" id="UP000800041">
    <property type="component" value="Unassembled WGS sequence"/>
</dbReference>
<organism evidence="2 3">
    <name type="scientific">Aulographum hederae CBS 113979</name>
    <dbReference type="NCBI Taxonomy" id="1176131"/>
    <lineage>
        <taxon>Eukaryota</taxon>
        <taxon>Fungi</taxon>
        <taxon>Dikarya</taxon>
        <taxon>Ascomycota</taxon>
        <taxon>Pezizomycotina</taxon>
        <taxon>Dothideomycetes</taxon>
        <taxon>Pleosporomycetidae</taxon>
        <taxon>Aulographales</taxon>
        <taxon>Aulographaceae</taxon>
    </lineage>
</organism>